<dbReference type="InterPro" id="IPR059000">
    <property type="entry name" value="ATPase_P-type_domA"/>
</dbReference>
<dbReference type="Gene3D" id="3.40.1110.10">
    <property type="entry name" value="Calcium-transporting ATPase, cytoplasmic domain N"/>
    <property type="match status" value="1"/>
</dbReference>
<feature type="transmembrane region" description="Helical" evidence="16">
    <location>
        <begin position="697"/>
        <end position="722"/>
    </location>
</feature>
<dbReference type="SUPFAM" id="SSF81653">
    <property type="entry name" value="Calcium ATPase, transduction domain A"/>
    <property type="match status" value="1"/>
</dbReference>
<keyword evidence="5 16" id="KW-0597">Phosphoprotein</keyword>
<dbReference type="Pfam" id="PF00702">
    <property type="entry name" value="Hydrolase"/>
    <property type="match status" value="1"/>
</dbReference>
<organism evidence="19 20">
    <name type="scientific">Leifsonia kafniensis</name>
    <dbReference type="NCBI Taxonomy" id="475957"/>
    <lineage>
        <taxon>Bacteria</taxon>
        <taxon>Bacillati</taxon>
        <taxon>Actinomycetota</taxon>
        <taxon>Actinomycetes</taxon>
        <taxon>Micrococcales</taxon>
        <taxon>Microbacteriaceae</taxon>
        <taxon>Leifsonia</taxon>
    </lineage>
</organism>
<dbReference type="Gene3D" id="2.70.150.10">
    <property type="entry name" value="Calcium-transporting ATPase, cytoplasmic transduction domain A"/>
    <property type="match status" value="1"/>
</dbReference>
<comment type="caution">
    <text evidence="19">The sequence shown here is derived from an EMBL/GenBank/DDBJ whole genome shotgun (WGS) entry which is preliminary data.</text>
</comment>
<evidence type="ECO:0000256" key="3">
    <source>
        <dbReference type="ARBA" id="ARBA00022475"/>
    </source>
</evidence>
<comment type="similarity">
    <text evidence="16">Belongs to the cation transport ATPase (P-type) (TC 3.A.3) family. Type IA subfamily.</text>
</comment>
<evidence type="ECO:0000313" key="19">
    <source>
        <dbReference type="EMBL" id="GAA3865202.1"/>
    </source>
</evidence>
<dbReference type="PRINTS" id="PR00119">
    <property type="entry name" value="CATATPASE"/>
</dbReference>
<dbReference type="InterPro" id="IPR018303">
    <property type="entry name" value="ATPase_P-typ_P_site"/>
</dbReference>
<dbReference type="InterPro" id="IPR036412">
    <property type="entry name" value="HAD-like_sf"/>
</dbReference>
<feature type="compositionally biased region" description="Basic and acidic residues" evidence="17">
    <location>
        <begin position="9"/>
        <end position="19"/>
    </location>
</feature>
<dbReference type="InterPro" id="IPR044492">
    <property type="entry name" value="P_typ_ATPase_HD_dom"/>
</dbReference>
<evidence type="ECO:0000256" key="9">
    <source>
        <dbReference type="ARBA" id="ARBA00022840"/>
    </source>
</evidence>
<dbReference type="EMBL" id="BAABCN010000002">
    <property type="protein sequence ID" value="GAA3865202.1"/>
    <property type="molecule type" value="Genomic_DNA"/>
</dbReference>
<keyword evidence="2 16" id="KW-0813">Transport</keyword>
<feature type="transmembrane region" description="Helical" evidence="16">
    <location>
        <begin position="89"/>
        <end position="107"/>
    </location>
</feature>
<dbReference type="EC" id="7.2.2.6" evidence="16"/>
<evidence type="ECO:0000256" key="16">
    <source>
        <dbReference type="HAMAP-Rule" id="MF_00285"/>
    </source>
</evidence>
<evidence type="ECO:0000256" key="1">
    <source>
        <dbReference type="ARBA" id="ARBA00004651"/>
    </source>
</evidence>
<keyword evidence="8 16" id="KW-0547">Nucleotide-binding</keyword>
<evidence type="ECO:0000259" key="18">
    <source>
        <dbReference type="Pfam" id="PF00122"/>
    </source>
</evidence>
<keyword evidence="4 16" id="KW-0633">Potassium transport</keyword>
<keyword evidence="7 16" id="KW-0479">Metal-binding</keyword>
<keyword evidence="3 16" id="KW-1003">Cell membrane</keyword>
<reference evidence="20" key="1">
    <citation type="journal article" date="2019" name="Int. J. Syst. Evol. Microbiol.">
        <title>The Global Catalogue of Microorganisms (GCM) 10K type strain sequencing project: providing services to taxonomists for standard genome sequencing and annotation.</title>
        <authorList>
            <consortium name="The Broad Institute Genomics Platform"/>
            <consortium name="The Broad Institute Genome Sequencing Center for Infectious Disease"/>
            <person name="Wu L."/>
            <person name="Ma J."/>
        </authorList>
    </citation>
    <scope>NUCLEOTIDE SEQUENCE [LARGE SCALE GENOMIC DNA]</scope>
    <source>
        <strain evidence="20">JCM 17021</strain>
    </source>
</reference>
<feature type="transmembrane region" description="Helical" evidence="16">
    <location>
        <begin position="253"/>
        <end position="274"/>
    </location>
</feature>
<dbReference type="HAMAP" id="MF_00285">
    <property type="entry name" value="KdpB"/>
    <property type="match status" value="1"/>
</dbReference>
<dbReference type="InterPro" id="IPR023299">
    <property type="entry name" value="ATPase_P-typ_cyto_dom_N"/>
</dbReference>
<dbReference type="Gene3D" id="3.40.50.1000">
    <property type="entry name" value="HAD superfamily/HAD-like"/>
    <property type="match status" value="1"/>
</dbReference>
<dbReference type="Pfam" id="PF00122">
    <property type="entry name" value="E1-E2_ATPase"/>
    <property type="match status" value="1"/>
</dbReference>
<keyword evidence="10 16" id="KW-0460">Magnesium</keyword>
<gene>
    <name evidence="16 19" type="primary">kdpB</name>
    <name evidence="19" type="ORF">GCM10022381_06210</name>
</gene>
<evidence type="ECO:0000256" key="11">
    <source>
        <dbReference type="ARBA" id="ARBA00022958"/>
    </source>
</evidence>
<accession>A0ABP7K5S3</accession>
<dbReference type="SFLD" id="SFLDF00027">
    <property type="entry name" value="p-type_atpase"/>
    <property type="match status" value="1"/>
</dbReference>
<dbReference type="InterPro" id="IPR001757">
    <property type="entry name" value="P_typ_ATPase"/>
</dbReference>
<evidence type="ECO:0000256" key="17">
    <source>
        <dbReference type="SAM" id="MobiDB-lite"/>
    </source>
</evidence>
<evidence type="ECO:0000256" key="7">
    <source>
        <dbReference type="ARBA" id="ARBA00022723"/>
    </source>
</evidence>
<evidence type="ECO:0000256" key="5">
    <source>
        <dbReference type="ARBA" id="ARBA00022553"/>
    </source>
</evidence>
<dbReference type="InterPro" id="IPR008250">
    <property type="entry name" value="ATPase_P-typ_transduc_dom_A_sf"/>
</dbReference>
<dbReference type="Proteomes" id="UP001501803">
    <property type="component" value="Unassembled WGS sequence"/>
</dbReference>
<feature type="binding site" evidence="16">
    <location>
        <position position="376"/>
    </location>
    <ligand>
        <name>ATP</name>
        <dbReference type="ChEBI" id="CHEBI:30616"/>
    </ligand>
</feature>
<keyword evidence="14 16" id="KW-0406">Ion transport</keyword>
<dbReference type="SFLD" id="SFLDS00003">
    <property type="entry name" value="Haloacid_Dehalogenase"/>
    <property type="match status" value="1"/>
</dbReference>
<dbReference type="NCBIfam" id="TIGR01497">
    <property type="entry name" value="kdpB"/>
    <property type="match status" value="1"/>
</dbReference>
<comment type="catalytic activity">
    <reaction evidence="16">
        <text>K(+)(out) + ATP + H2O = K(+)(in) + ADP + phosphate + H(+)</text>
        <dbReference type="Rhea" id="RHEA:16777"/>
        <dbReference type="ChEBI" id="CHEBI:15377"/>
        <dbReference type="ChEBI" id="CHEBI:15378"/>
        <dbReference type="ChEBI" id="CHEBI:29103"/>
        <dbReference type="ChEBI" id="CHEBI:30616"/>
        <dbReference type="ChEBI" id="CHEBI:43474"/>
        <dbReference type="ChEBI" id="CHEBI:456216"/>
        <dbReference type="EC" id="7.2.2.6"/>
    </reaction>
</comment>
<dbReference type="PANTHER" id="PTHR43743">
    <property type="entry name" value="POTASSIUM-TRANSPORTING ATPASE ATP-BINDING SUBUNIT"/>
    <property type="match status" value="1"/>
</dbReference>
<dbReference type="PANTHER" id="PTHR43743:SF1">
    <property type="entry name" value="POTASSIUM-TRANSPORTING ATPASE ATP-BINDING SUBUNIT"/>
    <property type="match status" value="1"/>
</dbReference>
<feature type="transmembrane region" description="Helical" evidence="16">
    <location>
        <begin position="657"/>
        <end position="677"/>
    </location>
</feature>
<keyword evidence="13 16" id="KW-1133">Transmembrane helix</keyword>
<comment type="subcellular location">
    <subcellularLocation>
        <location evidence="1 16">Cell membrane</location>
        <topology evidence="1 16">Multi-pass membrane protein</topology>
    </subcellularLocation>
</comment>
<evidence type="ECO:0000256" key="4">
    <source>
        <dbReference type="ARBA" id="ARBA00022538"/>
    </source>
</evidence>
<feature type="binding site" evidence="16">
    <location>
        <position position="561"/>
    </location>
    <ligand>
        <name>Mg(2+)</name>
        <dbReference type="ChEBI" id="CHEBI:18420"/>
    </ligand>
</feature>
<feature type="domain" description="P-type ATPase A" evidence="18">
    <location>
        <begin position="153"/>
        <end position="240"/>
    </location>
</feature>
<evidence type="ECO:0000256" key="10">
    <source>
        <dbReference type="ARBA" id="ARBA00022842"/>
    </source>
</evidence>
<keyword evidence="15 16" id="KW-0472">Membrane</keyword>
<feature type="binding site" evidence="16">
    <location>
        <position position="565"/>
    </location>
    <ligand>
        <name>Mg(2+)</name>
        <dbReference type="ChEBI" id="CHEBI:18420"/>
    </ligand>
</feature>
<dbReference type="InterPro" id="IPR023298">
    <property type="entry name" value="ATPase_P-typ_TM_dom_sf"/>
</dbReference>
<feature type="transmembrane region" description="Helical" evidence="16">
    <location>
        <begin position="286"/>
        <end position="309"/>
    </location>
</feature>
<keyword evidence="20" id="KW-1185">Reference proteome</keyword>
<sequence length="725" mass="75450">MSTLTRMSHAPEHSPDASHRPPQKSAVSVAQLVAALPGAFTKLDPRQMWRNPVMFIVEIGAVLTTALAVAEPFLGGPGESGGSAVPPTFTWGIAVWLWLTVLFANLAESVAEGRGKAQADSLRQTRTDTTANRVTDYDPLRDPAALHATARGLSSAELQLGDIVVVTAGELIPGDGDIIWGIASVDESAITGESAPVVRESGGDRSAVTGGTRVLSDRIVVIITSKPGETFIDRMIALVEGASRQKTPNEMALNILLASLSIVFVVVTLTLNPIASYSDTSVSLPVLIALLVCLIPTTIGALLSAIGIAGMDRLVQRNVLAMSGRAVEAAGDVTTLLLDKTGTITYGNRRAAEFAPLSGVAMTDLVEAAALSSLSDPTPEGTSIVELAELQGFVRPTTLSGDIVPFTAQTRMSGVDLTGGGEIRKGAGSAVIDWMLASGPRGSGTVTAQAKAELDAQVQRISLAGGTPLVVATKSATGQARILGVVYLKDIVKEGIKERFAELRAMGIRTIMVTGDNPLTAKTIAAEAGVDDFLAEATPEEKLALIKREQEGGNLVAMTGDGTNDAPALAQADVGVAMNTGTSAAKEAGNMVDLDSDPTKLIDIVRIGKQLLITRGALTTFSIANDVAKYFAIIPAMFAGVFPGLALLNIMQLHSPASAILSAIIFNAIIIVVLIPLALRGVKYRPMNASSILNRNLLIYGVGGVIAPFLGIKLIDLFVSLIPGL</sequence>
<keyword evidence="9 16" id="KW-0067">ATP-binding</keyword>
<feature type="region of interest" description="Disordered" evidence="17">
    <location>
        <begin position="1"/>
        <end position="24"/>
    </location>
</feature>
<evidence type="ECO:0000256" key="6">
    <source>
        <dbReference type="ARBA" id="ARBA00022692"/>
    </source>
</evidence>
<feature type="binding site" evidence="16">
    <location>
        <position position="425"/>
    </location>
    <ligand>
        <name>ATP</name>
        <dbReference type="ChEBI" id="CHEBI:30616"/>
    </ligand>
</feature>
<comment type="subunit">
    <text evidence="16">The system is composed of three essential subunits: KdpA, KdpB and KdpC.</text>
</comment>
<evidence type="ECO:0000256" key="15">
    <source>
        <dbReference type="ARBA" id="ARBA00023136"/>
    </source>
</evidence>
<dbReference type="NCBIfam" id="TIGR01494">
    <property type="entry name" value="ATPase_P-type"/>
    <property type="match status" value="2"/>
</dbReference>
<feature type="transmembrane region" description="Helical" evidence="16">
    <location>
        <begin position="630"/>
        <end position="651"/>
    </location>
</feature>
<evidence type="ECO:0000256" key="13">
    <source>
        <dbReference type="ARBA" id="ARBA00022989"/>
    </source>
</evidence>
<keyword evidence="6 16" id="KW-0812">Transmembrane</keyword>
<comment type="function">
    <text evidence="16">Part of the high-affinity ATP-driven potassium transport (or Kdp) system, which catalyzes the hydrolysis of ATP coupled with the electrogenic transport of potassium into the cytoplasm. This subunit is responsible for energy coupling to the transport system and for the release of the potassium ions to the cytoplasm.</text>
</comment>
<dbReference type="PROSITE" id="PS00154">
    <property type="entry name" value="ATPASE_E1_E2"/>
    <property type="match status" value="1"/>
</dbReference>
<dbReference type="InterPro" id="IPR006391">
    <property type="entry name" value="P-type_ATPase_bsu_IA"/>
</dbReference>
<keyword evidence="12 16" id="KW-1278">Translocase</keyword>
<name>A0ABP7K5S3_9MICO</name>
<feature type="binding site" evidence="16">
    <location>
        <position position="380"/>
    </location>
    <ligand>
        <name>ATP</name>
        <dbReference type="ChEBI" id="CHEBI:30616"/>
    </ligand>
</feature>
<evidence type="ECO:0000256" key="14">
    <source>
        <dbReference type="ARBA" id="ARBA00023065"/>
    </source>
</evidence>
<dbReference type="SFLD" id="SFLDG00002">
    <property type="entry name" value="C1.7:_P-type_atpase_like"/>
    <property type="match status" value="1"/>
</dbReference>
<protein>
    <recommendedName>
        <fullName evidence="16">Potassium-transporting ATPase ATP-binding subunit</fullName>
        <ecNumber evidence="16">7.2.2.6</ecNumber>
    </recommendedName>
    <alternativeName>
        <fullName evidence="16">ATP phosphohydrolase [potassium-transporting] B chain</fullName>
    </alternativeName>
    <alternativeName>
        <fullName evidence="16">Potassium-binding and translocating subunit B</fullName>
    </alternativeName>
    <alternativeName>
        <fullName evidence="16">Potassium-translocating ATPase B chain</fullName>
    </alternativeName>
</protein>
<feature type="binding site" evidence="16">
    <location>
        <begin position="406"/>
        <end position="413"/>
    </location>
    <ligand>
        <name>ATP</name>
        <dbReference type="ChEBI" id="CHEBI:30616"/>
    </ligand>
</feature>
<evidence type="ECO:0000256" key="8">
    <source>
        <dbReference type="ARBA" id="ARBA00022741"/>
    </source>
</evidence>
<proteinExistence type="inferred from homology"/>
<evidence type="ECO:0000256" key="12">
    <source>
        <dbReference type="ARBA" id="ARBA00022967"/>
    </source>
</evidence>
<evidence type="ECO:0000256" key="2">
    <source>
        <dbReference type="ARBA" id="ARBA00022448"/>
    </source>
</evidence>
<dbReference type="InterPro" id="IPR023214">
    <property type="entry name" value="HAD_sf"/>
</dbReference>
<dbReference type="CDD" id="cd02078">
    <property type="entry name" value="P-type_ATPase_K"/>
    <property type="match status" value="1"/>
</dbReference>
<dbReference type="SUPFAM" id="SSF56784">
    <property type="entry name" value="HAD-like"/>
    <property type="match status" value="1"/>
</dbReference>
<keyword evidence="11 16" id="KW-0630">Potassium</keyword>
<feature type="transmembrane region" description="Helical" evidence="16">
    <location>
        <begin position="52"/>
        <end position="69"/>
    </location>
</feature>
<evidence type="ECO:0000313" key="20">
    <source>
        <dbReference type="Proteomes" id="UP001501803"/>
    </source>
</evidence>
<feature type="active site" description="4-aspartylphosphate intermediate" evidence="16">
    <location>
        <position position="339"/>
    </location>
</feature>
<dbReference type="SUPFAM" id="SSF81665">
    <property type="entry name" value="Calcium ATPase, transmembrane domain M"/>
    <property type="match status" value="1"/>
</dbReference>